<feature type="region of interest" description="Disordered" evidence="1">
    <location>
        <begin position="1"/>
        <end position="107"/>
    </location>
</feature>
<feature type="compositionally biased region" description="Basic and acidic residues" evidence="1">
    <location>
        <begin position="30"/>
        <end position="46"/>
    </location>
</feature>
<gene>
    <name evidence="3" type="ORF">HMPREF9248_0281</name>
</gene>
<dbReference type="Proteomes" id="UP000004431">
    <property type="component" value="Unassembled WGS sequence"/>
</dbReference>
<evidence type="ECO:0000313" key="3">
    <source>
        <dbReference type="EMBL" id="EFL44154.1"/>
    </source>
</evidence>
<feature type="region of interest" description="Disordered" evidence="1">
    <location>
        <begin position="296"/>
        <end position="318"/>
    </location>
</feature>
<keyword evidence="2" id="KW-1133">Transmembrane helix</keyword>
<protein>
    <submittedName>
        <fullName evidence="3">Uncharacterized protein</fullName>
    </submittedName>
</protein>
<keyword evidence="2" id="KW-0812">Transmembrane</keyword>
<keyword evidence="4" id="KW-1185">Reference proteome</keyword>
<feature type="transmembrane region" description="Helical" evidence="2">
    <location>
        <begin position="140"/>
        <end position="160"/>
    </location>
</feature>
<name>A0ABP2J233_9ACTN</name>
<evidence type="ECO:0000256" key="1">
    <source>
        <dbReference type="SAM" id="MobiDB-lite"/>
    </source>
</evidence>
<evidence type="ECO:0000256" key="2">
    <source>
        <dbReference type="SAM" id="Phobius"/>
    </source>
</evidence>
<sequence>MQDPKDTQEHTDKDTAASESVNDTSAAAHVDAKADAKVEAKTDAKADATSSDAESKNDAHEKEEQRFLNDEKEFKAAKAAKAKEEAKNAKDNKAAGNDKETHADDKHHVHAAKAAHAHKKFGAASIKRHSISHNAGVTRLLWGASILVVLIVGVLLGHFVPMGSFGTQQLSGKVALSDSDLSSVVAQYEYDGKHYDVTAKQIITSKASLEKAKQPDGTYKAPTPEDITNYVRGQVLKLDAEKQGLTATDDEIAAQAKKMTGTDSVQSIAEKYGLEEDTMKDLISLSVLLDKLRASKVSGEEPKDPQPPVAPAKGKEKEPTADYAKFIINLAGDEWDADKNTWKAPDGPYATALKDFTITNDAATYDAAKAAFGVVTQQNKKVKDELNKEWLTYINGVLSHTSITINMLNS</sequence>
<accession>A0ABP2J233</accession>
<proteinExistence type="predicted"/>
<dbReference type="RefSeq" id="WP_006304171.1">
    <property type="nucleotide sequence ID" value="NZ_AEDQ01000018.1"/>
</dbReference>
<evidence type="ECO:0000313" key="4">
    <source>
        <dbReference type="Proteomes" id="UP000004431"/>
    </source>
</evidence>
<feature type="compositionally biased region" description="Basic and acidic residues" evidence="1">
    <location>
        <begin position="53"/>
        <end position="107"/>
    </location>
</feature>
<reference evidence="3 4" key="1">
    <citation type="submission" date="2010-08" db="EMBL/GenBank/DDBJ databases">
        <authorList>
            <person name="Durkin A.S."/>
            <person name="Madupu R."/>
            <person name="Torralba M."/>
            <person name="Gillis M."/>
            <person name="Methe B."/>
            <person name="Sutton G."/>
            <person name="Nelson K.E."/>
        </authorList>
    </citation>
    <scope>NUCLEOTIDE SEQUENCE [LARGE SCALE GENOMIC DNA]</scope>
    <source>
        <strain evidence="3 4">PB189-T1-4</strain>
    </source>
</reference>
<comment type="caution">
    <text evidence="3">The sequence shown here is derived from an EMBL/GenBank/DDBJ whole genome shotgun (WGS) entry which is preliminary data.</text>
</comment>
<keyword evidence="2" id="KW-0472">Membrane</keyword>
<organism evidence="3 4">
    <name type="scientific">Fannyhessea vaginae PB189-T1-4</name>
    <dbReference type="NCBI Taxonomy" id="866774"/>
    <lineage>
        <taxon>Bacteria</taxon>
        <taxon>Bacillati</taxon>
        <taxon>Actinomycetota</taxon>
        <taxon>Coriobacteriia</taxon>
        <taxon>Coriobacteriales</taxon>
        <taxon>Atopobiaceae</taxon>
        <taxon>Fannyhessea</taxon>
    </lineage>
</organism>
<feature type="compositionally biased region" description="Basic and acidic residues" evidence="1">
    <location>
        <begin position="1"/>
        <end position="16"/>
    </location>
</feature>
<dbReference type="EMBL" id="AEDQ01000018">
    <property type="protein sequence ID" value="EFL44154.1"/>
    <property type="molecule type" value="Genomic_DNA"/>
</dbReference>